<keyword evidence="2" id="KW-1185">Reference proteome</keyword>
<organism evidence="1 2">
    <name type="scientific">Koleobacter methoxysyntrophicus</name>
    <dbReference type="NCBI Taxonomy" id="2751313"/>
    <lineage>
        <taxon>Bacteria</taxon>
        <taxon>Bacillati</taxon>
        <taxon>Bacillota</taxon>
        <taxon>Clostridia</taxon>
        <taxon>Koleobacterales</taxon>
        <taxon>Koleobacteraceae</taxon>
        <taxon>Koleobacter</taxon>
    </lineage>
</organism>
<gene>
    <name evidence="1" type="ORF">H0A61_02898</name>
</gene>
<dbReference type="KEGG" id="kme:H0A61_02898"/>
<dbReference type="RefSeq" id="WP_206707797.1">
    <property type="nucleotide sequence ID" value="NZ_CP059066.1"/>
</dbReference>
<dbReference type="AlphaFoldDB" id="A0A8A0RSI4"/>
<evidence type="ECO:0000313" key="1">
    <source>
        <dbReference type="EMBL" id="QSQ10490.1"/>
    </source>
</evidence>
<protein>
    <submittedName>
        <fullName evidence="1">Uncharacterized protein</fullName>
    </submittedName>
</protein>
<evidence type="ECO:0000313" key="2">
    <source>
        <dbReference type="Proteomes" id="UP000662904"/>
    </source>
</evidence>
<dbReference type="Proteomes" id="UP000662904">
    <property type="component" value="Chromosome"/>
</dbReference>
<accession>A0A8A0RSI4</accession>
<proteinExistence type="predicted"/>
<name>A0A8A0RSI4_9FIRM</name>
<sequence>MIIESITFDIRDEKEYEDVFGYDEIVCWAENNAFFYFSEAKKEIQRYIKGAEHSYIEAVTGLTFQEFCERLDPQNLYKSEEIAEIIPEIVFEIAYSAHESFYNPTDEEIQEAVKDAIKELVHEVEGSYLWYDVIKNKSIKPGDACCEVLENAEVKGPKVTLFYDTEKPFGRRLARHIWRKVSLAVRAIMPKDPVAFACSVELIGNRAKKALYSIIDEVLDELEDLKTMLIEKTIEKLKKQLKIKDNGYNCPDFNCIVRDDDFWAFCRETFLEGKYGKRCGKSA</sequence>
<dbReference type="EMBL" id="CP059066">
    <property type="protein sequence ID" value="QSQ10490.1"/>
    <property type="molecule type" value="Genomic_DNA"/>
</dbReference>
<reference evidence="1" key="1">
    <citation type="submission" date="2020-07" db="EMBL/GenBank/DDBJ databases">
        <title>Koleobacter methoxysyntrophicus gen. nov., sp. nov., a novel anaerobic bacterium isolated from deep subsurface oil field and proposal of Koleobacterales ord. nov. in the phylum Firmicutes.</title>
        <authorList>
            <person name="Sakamoto S."/>
            <person name="Tamaki H."/>
        </authorList>
    </citation>
    <scope>NUCLEOTIDE SEQUENCE</scope>
    <source>
        <strain evidence="1">NRmbB1</strain>
    </source>
</reference>